<reference evidence="1 2" key="1">
    <citation type="submission" date="2024-05" db="EMBL/GenBank/DDBJ databases">
        <title>Roseateles sp. 2.12 16S ribosomal RNA gene Genome sequencing and assembly.</title>
        <authorList>
            <person name="Woo H."/>
        </authorList>
    </citation>
    <scope>NUCLEOTIDE SEQUENCE [LARGE SCALE GENOMIC DNA]</scope>
    <source>
        <strain evidence="1 2">2.12</strain>
    </source>
</reference>
<dbReference type="RefSeq" id="WP_347604411.1">
    <property type="nucleotide sequence ID" value="NZ_JBDPZC010000001.1"/>
</dbReference>
<gene>
    <name evidence="1" type="ORF">ABDJ40_00070</name>
</gene>
<dbReference type="GO" id="GO:0016829">
    <property type="term" value="F:lyase activity"/>
    <property type="evidence" value="ECO:0007669"/>
    <property type="project" value="UniProtKB-KW"/>
</dbReference>
<name>A0ABV0G7X1_9BURK</name>
<evidence type="ECO:0000313" key="2">
    <source>
        <dbReference type="Proteomes" id="UP001462640"/>
    </source>
</evidence>
<dbReference type="Proteomes" id="UP001462640">
    <property type="component" value="Unassembled WGS sequence"/>
</dbReference>
<dbReference type="InterPro" id="IPR040442">
    <property type="entry name" value="Pyrv_kinase-like_dom_sf"/>
</dbReference>
<dbReference type="InterPro" id="IPR015813">
    <property type="entry name" value="Pyrv/PenolPyrv_kinase-like_dom"/>
</dbReference>
<dbReference type="Pfam" id="PF13714">
    <property type="entry name" value="PEP_mutase"/>
    <property type="match status" value="1"/>
</dbReference>
<organism evidence="1 2">
    <name type="scientific">Roseateles flavus</name>
    <dbReference type="NCBI Taxonomy" id="3149041"/>
    <lineage>
        <taxon>Bacteria</taxon>
        <taxon>Pseudomonadati</taxon>
        <taxon>Pseudomonadota</taxon>
        <taxon>Betaproteobacteria</taxon>
        <taxon>Burkholderiales</taxon>
        <taxon>Sphaerotilaceae</taxon>
        <taxon>Roseateles</taxon>
    </lineage>
</organism>
<dbReference type="PANTHER" id="PTHR42905:SF16">
    <property type="entry name" value="CARBOXYPHOSPHONOENOLPYRUVATE PHOSPHONOMUTASE-LIKE PROTEIN (AFU_ORTHOLOGUE AFUA_5G07230)"/>
    <property type="match status" value="1"/>
</dbReference>
<keyword evidence="1" id="KW-0456">Lyase</keyword>
<dbReference type="EMBL" id="JBDPZC010000001">
    <property type="protein sequence ID" value="MEO3711154.1"/>
    <property type="molecule type" value="Genomic_DNA"/>
</dbReference>
<dbReference type="SUPFAM" id="SSF51621">
    <property type="entry name" value="Phosphoenolpyruvate/pyruvate domain"/>
    <property type="match status" value="1"/>
</dbReference>
<dbReference type="Gene3D" id="3.20.20.60">
    <property type="entry name" value="Phosphoenolpyruvate-binding domains"/>
    <property type="match status" value="1"/>
</dbReference>
<dbReference type="CDD" id="cd00377">
    <property type="entry name" value="ICL_PEPM"/>
    <property type="match status" value="1"/>
</dbReference>
<dbReference type="InterPro" id="IPR039556">
    <property type="entry name" value="ICL/PEPM"/>
</dbReference>
<evidence type="ECO:0000313" key="1">
    <source>
        <dbReference type="EMBL" id="MEO3711154.1"/>
    </source>
</evidence>
<sequence length="268" mass="28595">MSTPIQDFHALHAPGQLLILANVWDAGSAVLARQAGARALATSSAALAWSLGHADGDLLPRQELLDAVARIQRVNPLPLTVDIENGYSDEPGAVLALVRELLARGVVGINLEDGSQPPALMEAKLRALREALPRPGLFINARIDTYLQRSLPPEALEDEARTRMARYAAAGADGLFLPGLADLDVAHRLAASTPLPLNLMSWPGLAGADALRAAGVRRLSAGASLFKSCYGALLTDMSRLHEQGEFDGWARALDYARTNAWMDAARGR</sequence>
<proteinExistence type="predicted"/>
<dbReference type="PANTHER" id="PTHR42905">
    <property type="entry name" value="PHOSPHOENOLPYRUVATE CARBOXYLASE"/>
    <property type="match status" value="1"/>
</dbReference>
<accession>A0ABV0G7X1</accession>
<keyword evidence="2" id="KW-1185">Reference proteome</keyword>
<protein>
    <submittedName>
        <fullName evidence="1">Isocitrate lyase/phosphoenolpyruvate mutase family protein</fullName>
    </submittedName>
</protein>
<comment type="caution">
    <text evidence="1">The sequence shown here is derived from an EMBL/GenBank/DDBJ whole genome shotgun (WGS) entry which is preliminary data.</text>
</comment>